<proteinExistence type="predicted"/>
<evidence type="ECO:0000313" key="1">
    <source>
        <dbReference type="EMBL" id="QJA72757.1"/>
    </source>
</evidence>
<gene>
    <name evidence="1" type="ORF">MM415A02615_0002</name>
</gene>
<organism evidence="1">
    <name type="scientific">viral metagenome</name>
    <dbReference type="NCBI Taxonomy" id="1070528"/>
    <lineage>
        <taxon>unclassified sequences</taxon>
        <taxon>metagenomes</taxon>
        <taxon>organismal metagenomes</taxon>
    </lineage>
</organism>
<name>A0A6M3JVW9_9ZZZZ</name>
<dbReference type="EMBL" id="MT141976">
    <property type="protein sequence ID" value="QJA72757.1"/>
    <property type="molecule type" value="Genomic_DNA"/>
</dbReference>
<protein>
    <submittedName>
        <fullName evidence="1">Uncharacterized protein</fullName>
    </submittedName>
</protein>
<dbReference type="AlphaFoldDB" id="A0A6M3JVW9"/>
<reference evidence="1" key="1">
    <citation type="submission" date="2020-03" db="EMBL/GenBank/DDBJ databases">
        <title>The deep terrestrial virosphere.</title>
        <authorList>
            <person name="Holmfeldt K."/>
            <person name="Nilsson E."/>
            <person name="Simone D."/>
            <person name="Lopez-Fernandez M."/>
            <person name="Wu X."/>
            <person name="de Brujin I."/>
            <person name="Lundin D."/>
            <person name="Andersson A."/>
            <person name="Bertilsson S."/>
            <person name="Dopson M."/>
        </authorList>
    </citation>
    <scope>NUCLEOTIDE SEQUENCE</scope>
    <source>
        <strain evidence="1">MM415A02615</strain>
    </source>
</reference>
<sequence length="78" mass="9620">MSWENEGKGYTMTHERRFILTHLWPEKYLETRDSTRLRLLKGYRRGLLQRKIWSDDHGLDLNKEQLLEYVKELIEKEQ</sequence>
<accession>A0A6M3JVW9</accession>